<keyword evidence="3" id="KW-1185">Reference proteome</keyword>
<dbReference type="EMBL" id="CP038266">
    <property type="protein sequence ID" value="QBR89853.1"/>
    <property type="molecule type" value="Genomic_DNA"/>
</dbReference>
<dbReference type="Proteomes" id="UP000295748">
    <property type="component" value="Chromosome"/>
</dbReference>
<sequence length="338" mass="36362">MVADSVAARYRGFAEMEARGVSPTYEEWALGVGGDEEVAALIGTLPRAKQQANLVFASARAAGAPLADYERFRTWLVPHWRRVRAIITVRSTQTNEAGRCAVLLPALDAIDGPLALLEVGASAGLCLYPDRYSYRYDTPAGAVAIDPTNGPSPVLARCRTTATTLPARVPEVVWRAGIDLHPLDPSRGDDLAWLEALVWPEHGERRERLRSAASLVAAEPRPADIVPGDLVAELDTLAAAAPKGATLVVFHSSVLVYLDPGRRSAFVDIVRSLRGARWLSNEGEGVFPDIARKLPEPAAGRTVLAVDGEPIAFTGPHGQSYEPIEADPGERVHRPHVD</sequence>
<dbReference type="Pfam" id="PF10094">
    <property type="entry name" value="DUF2332"/>
    <property type="match status" value="1"/>
</dbReference>
<feature type="region of interest" description="Disordered" evidence="1">
    <location>
        <begin position="314"/>
        <end position="338"/>
    </location>
</feature>
<evidence type="ECO:0000256" key="1">
    <source>
        <dbReference type="SAM" id="MobiDB-lite"/>
    </source>
</evidence>
<gene>
    <name evidence="2" type="ORF">E4K62_14875</name>
</gene>
<evidence type="ECO:0000313" key="2">
    <source>
        <dbReference type="EMBL" id="QBR89853.1"/>
    </source>
</evidence>
<name>A0ABX5SUI5_9MICO</name>
<organism evidence="2 3">
    <name type="scientific">Microbacterium wangchenii</name>
    <dbReference type="NCBI Taxonomy" id="2541726"/>
    <lineage>
        <taxon>Bacteria</taxon>
        <taxon>Bacillati</taxon>
        <taxon>Actinomycetota</taxon>
        <taxon>Actinomycetes</taxon>
        <taxon>Micrococcales</taxon>
        <taxon>Microbacteriaceae</taxon>
        <taxon>Microbacterium</taxon>
    </lineage>
</organism>
<dbReference type="InterPro" id="IPR011200">
    <property type="entry name" value="UCP012608"/>
</dbReference>
<evidence type="ECO:0000313" key="3">
    <source>
        <dbReference type="Proteomes" id="UP000295748"/>
    </source>
</evidence>
<reference evidence="2 3" key="1">
    <citation type="submission" date="2019-03" db="EMBL/GenBank/DDBJ databases">
        <authorList>
            <person name="Dong K."/>
        </authorList>
    </citation>
    <scope>NUCLEOTIDE SEQUENCE [LARGE SCALE GENOMIC DNA]</scope>
    <source>
        <strain evidence="3">dk512</strain>
    </source>
</reference>
<accession>A0ABX5SUI5</accession>
<protein>
    <submittedName>
        <fullName evidence="2">DUF2332 domain-containing protein</fullName>
    </submittedName>
</protein>
<dbReference type="RefSeq" id="WP_135068773.1">
    <property type="nucleotide sequence ID" value="NZ_CP038266.1"/>
</dbReference>
<proteinExistence type="predicted"/>
<feature type="compositionally biased region" description="Basic and acidic residues" evidence="1">
    <location>
        <begin position="328"/>
        <end position="338"/>
    </location>
</feature>